<organism evidence="2">
    <name type="scientific">Glycine max</name>
    <name type="common">Soybean</name>
    <name type="synonym">Glycine hispida</name>
    <dbReference type="NCBI Taxonomy" id="3847"/>
    <lineage>
        <taxon>Eukaryota</taxon>
        <taxon>Viridiplantae</taxon>
        <taxon>Streptophyta</taxon>
        <taxon>Embryophyta</taxon>
        <taxon>Tracheophyta</taxon>
        <taxon>Spermatophyta</taxon>
        <taxon>Magnoliopsida</taxon>
        <taxon>eudicotyledons</taxon>
        <taxon>Gunneridae</taxon>
        <taxon>Pentapetalae</taxon>
        <taxon>rosids</taxon>
        <taxon>fabids</taxon>
        <taxon>Fabales</taxon>
        <taxon>Fabaceae</taxon>
        <taxon>Papilionoideae</taxon>
        <taxon>50 kb inversion clade</taxon>
        <taxon>NPAAA clade</taxon>
        <taxon>indigoferoid/millettioid clade</taxon>
        <taxon>Phaseoleae</taxon>
        <taxon>Glycine</taxon>
        <taxon>Glycine subgen. Soja</taxon>
    </lineage>
</organism>
<reference evidence="2 3" key="1">
    <citation type="journal article" date="2010" name="Nature">
        <title>Genome sequence of the palaeopolyploid soybean.</title>
        <authorList>
            <person name="Schmutz J."/>
            <person name="Cannon S.B."/>
            <person name="Schlueter J."/>
            <person name="Ma J."/>
            <person name="Mitros T."/>
            <person name="Nelson W."/>
            <person name="Hyten D.L."/>
            <person name="Song Q."/>
            <person name="Thelen J.J."/>
            <person name="Cheng J."/>
            <person name="Xu D."/>
            <person name="Hellsten U."/>
            <person name="May G.D."/>
            <person name="Yu Y."/>
            <person name="Sakurai T."/>
            <person name="Umezawa T."/>
            <person name="Bhattacharyya M.K."/>
            <person name="Sandhu D."/>
            <person name="Valliyodan B."/>
            <person name="Lindquist E."/>
            <person name="Peto M."/>
            <person name="Grant D."/>
            <person name="Shu S."/>
            <person name="Goodstein D."/>
            <person name="Barry K."/>
            <person name="Futrell-Griggs M."/>
            <person name="Abernathy B."/>
            <person name="Du J."/>
            <person name="Tian Z."/>
            <person name="Zhu L."/>
            <person name="Gill N."/>
            <person name="Joshi T."/>
            <person name="Libault M."/>
            <person name="Sethuraman A."/>
            <person name="Zhang X.-C."/>
            <person name="Shinozaki K."/>
            <person name="Nguyen H.T."/>
            <person name="Wing R.A."/>
            <person name="Cregan P."/>
            <person name="Specht J."/>
            <person name="Grimwood J."/>
            <person name="Rokhsar D."/>
            <person name="Stacey G."/>
            <person name="Shoemaker R.C."/>
            <person name="Jackson S.A."/>
        </authorList>
    </citation>
    <scope>NUCLEOTIDE SEQUENCE [LARGE SCALE GENOMIC DNA]</scope>
    <source>
        <strain evidence="3">cv. Williams 82</strain>
        <tissue evidence="2">Callus</tissue>
    </source>
</reference>
<reference evidence="3" key="2">
    <citation type="submission" date="2018-02" db="UniProtKB">
        <authorList>
            <consortium name="EnsemblPlants"/>
        </authorList>
    </citation>
    <scope>IDENTIFICATION</scope>
    <source>
        <strain evidence="3">Williams 82</strain>
    </source>
</reference>
<dbReference type="EMBL" id="CM000845">
    <property type="protein sequence ID" value="KRH26507.1"/>
    <property type="molecule type" value="Genomic_DNA"/>
</dbReference>
<feature type="transmembrane region" description="Helical" evidence="1">
    <location>
        <begin position="87"/>
        <end position="106"/>
    </location>
</feature>
<keyword evidence="4" id="KW-1185">Reference proteome</keyword>
<dbReference type="InParanoid" id="A0A0R0H752"/>
<evidence type="ECO:0000313" key="3">
    <source>
        <dbReference type="EnsemblPlants" id="KRH26506"/>
    </source>
</evidence>
<evidence type="ECO:0000313" key="2">
    <source>
        <dbReference type="EMBL" id="KRH26506.1"/>
    </source>
</evidence>
<sequence length="107" mass="12386">MERTRKGYFSKMSQFHCSSSHSREEVQRCGSHDFFKKFHALLRIQITHFPKSLCFFAPSSLFCGTKLAHKDSNNQLVNMNMRVSDILGLYNLQHMILCAFTGLLLII</sequence>
<dbReference type="EMBL" id="CM000845">
    <property type="protein sequence ID" value="KRH26506.1"/>
    <property type="molecule type" value="Genomic_DNA"/>
</dbReference>
<gene>
    <name evidence="2" type="ORF">GLYMA_12G176700</name>
</gene>
<dbReference type="EnsemblPlants" id="KRH26507">
    <property type="protein sequence ID" value="KRH26507"/>
    <property type="gene ID" value="GLYMA_12G176700"/>
</dbReference>
<keyword evidence="1" id="KW-0472">Membrane</keyword>
<reference evidence="2" key="3">
    <citation type="submission" date="2018-07" db="EMBL/GenBank/DDBJ databases">
        <title>WGS assembly of Glycine max.</title>
        <authorList>
            <person name="Schmutz J."/>
            <person name="Cannon S."/>
            <person name="Schlueter J."/>
            <person name="Ma J."/>
            <person name="Mitros T."/>
            <person name="Nelson W."/>
            <person name="Hyten D."/>
            <person name="Song Q."/>
            <person name="Thelen J."/>
            <person name="Cheng J."/>
            <person name="Xu D."/>
            <person name="Hellsten U."/>
            <person name="May G."/>
            <person name="Yu Y."/>
            <person name="Sakurai T."/>
            <person name="Umezawa T."/>
            <person name="Bhattacharyya M."/>
            <person name="Sandhu D."/>
            <person name="Valliyodan B."/>
            <person name="Lindquist E."/>
            <person name="Peto M."/>
            <person name="Grant D."/>
            <person name="Shu S."/>
            <person name="Goodstein D."/>
            <person name="Barry K."/>
            <person name="Futrell-Griggs M."/>
            <person name="Abernathy B."/>
            <person name="Du J."/>
            <person name="Tian Z."/>
            <person name="Zhu L."/>
            <person name="Gill N."/>
            <person name="Joshi T."/>
            <person name="Libault M."/>
            <person name="Sethuraman A."/>
            <person name="Zhang X."/>
            <person name="Shinozaki K."/>
            <person name="Nguyen H."/>
            <person name="Wing R."/>
            <person name="Cregan P."/>
            <person name="Specht J."/>
            <person name="Grimwood J."/>
            <person name="Rokhsar D."/>
            <person name="Stacey G."/>
            <person name="Shoemaker R."/>
            <person name="Jackson S."/>
        </authorList>
    </citation>
    <scope>NUCLEOTIDE SEQUENCE</scope>
    <source>
        <tissue evidence="2">Callus</tissue>
    </source>
</reference>
<dbReference type="Proteomes" id="UP000008827">
    <property type="component" value="Chromosome 12"/>
</dbReference>
<dbReference type="Gramene" id="KRH26506">
    <property type="protein sequence ID" value="KRH26506"/>
    <property type="gene ID" value="GLYMA_12G176700"/>
</dbReference>
<dbReference type="EnsemblPlants" id="KRH26506">
    <property type="protein sequence ID" value="KRH26506"/>
    <property type="gene ID" value="GLYMA_12G176700"/>
</dbReference>
<accession>A0A0R0H752</accession>
<keyword evidence="1" id="KW-1133">Transmembrane helix</keyword>
<protein>
    <submittedName>
        <fullName evidence="2 3">Uncharacterized protein</fullName>
    </submittedName>
</protein>
<evidence type="ECO:0000313" key="4">
    <source>
        <dbReference type="Proteomes" id="UP000008827"/>
    </source>
</evidence>
<keyword evidence="1" id="KW-0812">Transmembrane</keyword>
<dbReference type="Gramene" id="KRH26507">
    <property type="protein sequence ID" value="KRH26507"/>
    <property type="gene ID" value="GLYMA_12G176700"/>
</dbReference>
<proteinExistence type="predicted"/>
<dbReference type="AlphaFoldDB" id="A0A0R0H752"/>
<name>A0A0R0H752_SOYBN</name>
<evidence type="ECO:0000256" key="1">
    <source>
        <dbReference type="SAM" id="Phobius"/>
    </source>
</evidence>